<feature type="region of interest" description="Disordered" evidence="1">
    <location>
        <begin position="1"/>
        <end position="36"/>
    </location>
</feature>
<evidence type="ECO:0000313" key="2">
    <source>
        <dbReference type="EMBL" id="EER12781.1"/>
    </source>
</evidence>
<sequence>MSSDGVNKIEFCPSSDDNDDPLADTPPEEDEGANDPLRAEWMRAVDAAKHGMRTERMVVSIPSTEAATLH</sequence>
<name>C5KRU0_PERM5</name>
<dbReference type="Proteomes" id="UP000007800">
    <property type="component" value="Unassembled WGS sequence"/>
</dbReference>
<organism evidence="3">
    <name type="scientific">Perkinsus marinus (strain ATCC 50983 / TXsc)</name>
    <dbReference type="NCBI Taxonomy" id="423536"/>
    <lineage>
        <taxon>Eukaryota</taxon>
        <taxon>Sar</taxon>
        <taxon>Alveolata</taxon>
        <taxon>Perkinsozoa</taxon>
        <taxon>Perkinsea</taxon>
        <taxon>Perkinsida</taxon>
        <taxon>Perkinsidae</taxon>
        <taxon>Perkinsus</taxon>
    </lineage>
</organism>
<dbReference type="RefSeq" id="XP_002780986.1">
    <property type="nucleotide sequence ID" value="XM_002780940.1"/>
</dbReference>
<keyword evidence="3" id="KW-1185">Reference proteome</keyword>
<dbReference type="InParanoid" id="C5KRU0"/>
<evidence type="ECO:0000256" key="1">
    <source>
        <dbReference type="SAM" id="MobiDB-lite"/>
    </source>
</evidence>
<dbReference type="AlphaFoldDB" id="C5KRU0"/>
<dbReference type="EMBL" id="GG675931">
    <property type="protein sequence ID" value="EER12781.1"/>
    <property type="molecule type" value="Genomic_DNA"/>
</dbReference>
<gene>
    <name evidence="2" type="ORF">Pmar_PMAR018035</name>
</gene>
<accession>C5KRU0</accession>
<proteinExistence type="predicted"/>
<evidence type="ECO:0000313" key="3">
    <source>
        <dbReference type="Proteomes" id="UP000007800"/>
    </source>
</evidence>
<feature type="compositionally biased region" description="Acidic residues" evidence="1">
    <location>
        <begin position="16"/>
        <end position="33"/>
    </location>
</feature>
<dbReference type="GeneID" id="9058979"/>
<protein>
    <submittedName>
        <fullName evidence="2">Uncharacterized protein</fullName>
    </submittedName>
</protein>
<reference evidence="2 3" key="1">
    <citation type="submission" date="2008-07" db="EMBL/GenBank/DDBJ databases">
        <authorList>
            <person name="El-Sayed N."/>
            <person name="Caler E."/>
            <person name="Inman J."/>
            <person name="Amedeo P."/>
            <person name="Hass B."/>
            <person name="Wortman J."/>
        </authorList>
    </citation>
    <scope>NUCLEOTIDE SEQUENCE [LARGE SCALE GENOMIC DNA]</scope>
    <source>
        <strain evidence="3">ATCC 50983 / TXsc</strain>
    </source>
</reference>